<dbReference type="Proteomes" id="UP000323824">
    <property type="component" value="Chromosome"/>
</dbReference>
<dbReference type="AlphaFoldDB" id="A0A5C1QF21"/>
<dbReference type="SUPFAM" id="SSF53756">
    <property type="entry name" value="UDP-Glycosyltransferase/glycogen phosphorylase"/>
    <property type="match status" value="1"/>
</dbReference>
<evidence type="ECO:0000259" key="2">
    <source>
        <dbReference type="Pfam" id="PF13439"/>
    </source>
</evidence>
<evidence type="ECO:0000259" key="1">
    <source>
        <dbReference type="Pfam" id="PF00534"/>
    </source>
</evidence>
<proteinExistence type="predicted"/>
<feature type="domain" description="Glycosyltransferase subfamily 4-like N-terminal" evidence="2">
    <location>
        <begin position="25"/>
        <end position="191"/>
    </location>
</feature>
<gene>
    <name evidence="3" type="ORF">EW093_13485</name>
</gene>
<dbReference type="OrthoDB" id="9795068at2"/>
<dbReference type="KEGG" id="sper:EW093_13485"/>
<evidence type="ECO:0000313" key="3">
    <source>
        <dbReference type="EMBL" id="QEN05680.1"/>
    </source>
</evidence>
<feature type="domain" description="Glycosyl transferase family 1" evidence="1">
    <location>
        <begin position="201"/>
        <end position="343"/>
    </location>
</feature>
<dbReference type="InterPro" id="IPR050194">
    <property type="entry name" value="Glycosyltransferase_grp1"/>
</dbReference>
<protein>
    <submittedName>
        <fullName evidence="3">Glycosyltransferase family 4 protein</fullName>
    </submittedName>
</protein>
<name>A0A5C1QF21_9SPIO</name>
<dbReference type="Pfam" id="PF13439">
    <property type="entry name" value="Glyco_transf_4"/>
    <property type="match status" value="1"/>
</dbReference>
<evidence type="ECO:0000313" key="4">
    <source>
        <dbReference type="Proteomes" id="UP000323824"/>
    </source>
</evidence>
<dbReference type="PANTHER" id="PTHR45947">
    <property type="entry name" value="SULFOQUINOVOSYL TRANSFERASE SQD2"/>
    <property type="match status" value="1"/>
</dbReference>
<dbReference type="RefSeq" id="WP_149568914.1">
    <property type="nucleotide sequence ID" value="NZ_CP035807.1"/>
</dbReference>
<dbReference type="GO" id="GO:0016757">
    <property type="term" value="F:glycosyltransferase activity"/>
    <property type="evidence" value="ECO:0007669"/>
    <property type="project" value="InterPro"/>
</dbReference>
<keyword evidence="3" id="KW-0808">Transferase</keyword>
<dbReference type="InterPro" id="IPR001296">
    <property type="entry name" value="Glyco_trans_1"/>
</dbReference>
<sequence>MKVLVLASWYPSPMWEDLGDFVEKQVNALNKNGIETDVIYPNIYSPKRILKCKKISLGIKKDRRNNNSVYIGYGIKTHLNSFDSYRTKRLGQKLFKLYVKENGLPDIIHLHNFMAGDLAVWIKNKYGIPYIVTEHYTGFARNIVTPFEKKIAGRVFENSSRNIAVSEPFRKILEDVTNKTFITIPNLIDTDYFIPGGSKFDHYTFINVADVVPKKNQQLLLRAISKLVEKGLDIRCIFVGDGPDKKGLENLAVSLGIDRFVTFTGFKPRSEVKTLLQKSHCFVLPSLHETFGIVVIEALAAGIPVIATPSGGPEWILKNSNVGQIIDWNIEELTQAMEDWMTISINSDTLHSWVVDNYSDRVICQSLKKLYKEVLDC</sequence>
<dbReference type="EMBL" id="CP035807">
    <property type="protein sequence ID" value="QEN05680.1"/>
    <property type="molecule type" value="Genomic_DNA"/>
</dbReference>
<accession>A0A5C1QF21</accession>
<reference evidence="3 4" key="2">
    <citation type="submission" date="2019-09" db="EMBL/GenBank/DDBJ databases">
        <title>Complete Genome Sequence and Methylome Analysis of free living Spirochaetas.</title>
        <authorList>
            <person name="Leshcheva N."/>
            <person name="Mikheeva N."/>
        </authorList>
    </citation>
    <scope>NUCLEOTIDE SEQUENCE [LARGE SCALE GENOMIC DNA]</scope>
    <source>
        <strain evidence="3 4">P</strain>
    </source>
</reference>
<keyword evidence="4" id="KW-1185">Reference proteome</keyword>
<organism evidence="3 4">
    <name type="scientific">Thiospirochaeta perfilievii</name>
    <dbReference type="NCBI Taxonomy" id="252967"/>
    <lineage>
        <taxon>Bacteria</taxon>
        <taxon>Pseudomonadati</taxon>
        <taxon>Spirochaetota</taxon>
        <taxon>Spirochaetia</taxon>
        <taxon>Spirochaetales</taxon>
        <taxon>Spirochaetaceae</taxon>
        <taxon>Thiospirochaeta</taxon>
    </lineage>
</organism>
<dbReference type="Gene3D" id="3.40.50.2000">
    <property type="entry name" value="Glycogen Phosphorylase B"/>
    <property type="match status" value="2"/>
</dbReference>
<dbReference type="InterPro" id="IPR028098">
    <property type="entry name" value="Glyco_trans_4-like_N"/>
</dbReference>
<reference evidence="3 4" key="1">
    <citation type="submission" date="2019-02" db="EMBL/GenBank/DDBJ databases">
        <authorList>
            <person name="Fomenkov A."/>
            <person name="Dubinina G."/>
            <person name="Grabovich M."/>
            <person name="Vincze T."/>
            <person name="Roberts R.J."/>
        </authorList>
    </citation>
    <scope>NUCLEOTIDE SEQUENCE [LARGE SCALE GENOMIC DNA]</scope>
    <source>
        <strain evidence="3 4">P</strain>
    </source>
</reference>
<dbReference type="Pfam" id="PF00534">
    <property type="entry name" value="Glycos_transf_1"/>
    <property type="match status" value="1"/>
</dbReference>
<dbReference type="PANTHER" id="PTHR45947:SF3">
    <property type="entry name" value="SULFOQUINOVOSYL TRANSFERASE SQD2"/>
    <property type="match status" value="1"/>
</dbReference>